<dbReference type="Gene3D" id="3.40.50.150">
    <property type="entry name" value="Vaccinia Virus protein VP39"/>
    <property type="match status" value="1"/>
</dbReference>
<dbReference type="AlphaFoldDB" id="A0A369KU48"/>
<keyword evidence="2" id="KW-1185">Reference proteome</keyword>
<evidence type="ECO:0000313" key="1">
    <source>
        <dbReference type="EMBL" id="RDB35283.1"/>
    </source>
</evidence>
<keyword evidence="1" id="KW-0808">Transferase</keyword>
<dbReference type="GO" id="GO:0032259">
    <property type="term" value="P:methylation"/>
    <property type="evidence" value="ECO:0007669"/>
    <property type="project" value="UniProtKB-KW"/>
</dbReference>
<sequence length="270" mass="30731">MERTNINEQCRLCNGMLSKLYTLKVLSKYNVDYYKCGDCQSLQTETPYWLNEAYGNKNLSNLDTGAVQRNLHNLAACFAISKLLNLRNVIDFGGGDGLFCRMLRDYNINCYVKDKYATPTYAQGFTEQNFNVPDLVLGFEVLEHFPNPSTDLNGLFSYTPKALLLSTAIYTNEKNDWWYLAPESGQHIFFYSKQALEKIASKYNYNLVISGGFILFIKNASKLKKLAAKFLLKGRVVRLLKALIVLLPTPGVCKDHLLQVEKSKQAQEQI</sequence>
<dbReference type="SUPFAM" id="SSF53335">
    <property type="entry name" value="S-adenosyl-L-methionine-dependent methyltransferases"/>
    <property type="match status" value="1"/>
</dbReference>
<dbReference type="Proteomes" id="UP000253934">
    <property type="component" value="Unassembled WGS sequence"/>
</dbReference>
<evidence type="ECO:0000313" key="2">
    <source>
        <dbReference type="Proteomes" id="UP000253934"/>
    </source>
</evidence>
<reference evidence="1" key="1">
    <citation type="submission" date="2018-04" db="EMBL/GenBank/DDBJ databases">
        <title>Draft genome sequence of the Candidatus Spirobacillus cienkowskii, a pathogen of freshwater Daphnia species, reconstructed from hemolymph metagenomic reads.</title>
        <authorList>
            <person name="Bresciani L."/>
            <person name="Lemos L.N."/>
            <person name="Wale N."/>
            <person name="Lin J.Y."/>
            <person name="Fernandes G.R."/>
            <person name="Duffy M.A."/>
            <person name="Rodrigues J.M."/>
        </authorList>
    </citation>
    <scope>NUCLEOTIDE SEQUENCE [LARGE SCALE GENOMIC DNA]</scope>
    <source>
        <strain evidence="1">Binning01</strain>
    </source>
</reference>
<keyword evidence="1" id="KW-0489">Methyltransferase</keyword>
<proteinExistence type="predicted"/>
<accession>A0A369KU48</accession>
<name>A0A369KU48_9BACT</name>
<dbReference type="GO" id="GO:0008168">
    <property type="term" value="F:methyltransferase activity"/>
    <property type="evidence" value="ECO:0007669"/>
    <property type="project" value="UniProtKB-KW"/>
</dbReference>
<comment type="caution">
    <text evidence="1">The sequence shown here is derived from an EMBL/GenBank/DDBJ whole genome shotgun (WGS) entry which is preliminary data.</text>
</comment>
<gene>
    <name evidence="1" type="ORF">DCC88_11015</name>
</gene>
<dbReference type="Pfam" id="PF13489">
    <property type="entry name" value="Methyltransf_23"/>
    <property type="match status" value="1"/>
</dbReference>
<organism evidence="1 2">
    <name type="scientific">Spirobacillus cienkowskii</name>
    <dbReference type="NCBI Taxonomy" id="495820"/>
    <lineage>
        <taxon>Bacteria</taxon>
        <taxon>Pseudomonadati</taxon>
        <taxon>Bdellovibrionota</taxon>
        <taxon>Oligoflexia</taxon>
        <taxon>Silvanigrellales</taxon>
        <taxon>Spirobacillus</taxon>
    </lineage>
</organism>
<protein>
    <submittedName>
        <fullName evidence="1">Class I SAM-dependent methyltransferase</fullName>
    </submittedName>
</protein>
<dbReference type="EMBL" id="QOVW01000092">
    <property type="protein sequence ID" value="RDB35283.1"/>
    <property type="molecule type" value="Genomic_DNA"/>
</dbReference>
<dbReference type="InterPro" id="IPR029063">
    <property type="entry name" value="SAM-dependent_MTases_sf"/>
</dbReference>